<dbReference type="UniPathway" id="UPA00253">
    <property type="reaction ID" value="UER00329"/>
</dbReference>
<evidence type="ECO:0000313" key="7">
    <source>
        <dbReference type="Proteomes" id="UP000094455"/>
    </source>
</evidence>
<keyword evidence="7" id="KW-1185">Reference proteome</keyword>
<gene>
    <name evidence="4" type="primary">BNA5</name>
    <name evidence="6" type="ORF">PICMEDRAFT_73769</name>
</gene>
<organism evidence="6 7">
    <name type="scientific">Pichia membranifaciens NRRL Y-2026</name>
    <dbReference type="NCBI Taxonomy" id="763406"/>
    <lineage>
        <taxon>Eukaryota</taxon>
        <taxon>Fungi</taxon>
        <taxon>Dikarya</taxon>
        <taxon>Ascomycota</taxon>
        <taxon>Saccharomycotina</taxon>
        <taxon>Pichiomycetes</taxon>
        <taxon>Pichiales</taxon>
        <taxon>Pichiaceae</taxon>
        <taxon>Pichia</taxon>
    </lineage>
</organism>
<comment type="catalytic activity">
    <reaction evidence="5">
        <text>3-hydroxy-L-kynurenine + H2O = 3-hydroxyanthranilate + L-alanine + H(+)</text>
        <dbReference type="Rhea" id="RHEA:25143"/>
        <dbReference type="ChEBI" id="CHEBI:15377"/>
        <dbReference type="ChEBI" id="CHEBI:15378"/>
        <dbReference type="ChEBI" id="CHEBI:36559"/>
        <dbReference type="ChEBI" id="CHEBI:57972"/>
        <dbReference type="ChEBI" id="CHEBI:58125"/>
        <dbReference type="EC" id="3.7.1.3"/>
    </reaction>
</comment>
<dbReference type="Pfam" id="PF22580">
    <property type="entry name" value="KYNU_C"/>
    <property type="match status" value="1"/>
</dbReference>
<dbReference type="PANTHER" id="PTHR14084">
    <property type="entry name" value="KYNURENINASE"/>
    <property type="match status" value="1"/>
</dbReference>
<feature type="binding site" evidence="4">
    <location>
        <position position="294"/>
    </location>
    <ligand>
        <name>pyridoxal 5'-phosphate</name>
        <dbReference type="ChEBI" id="CHEBI:597326"/>
    </ligand>
</feature>
<evidence type="ECO:0000256" key="1">
    <source>
        <dbReference type="ARBA" id="ARBA00022642"/>
    </source>
</evidence>
<dbReference type="InterPro" id="IPR015424">
    <property type="entry name" value="PyrdxlP-dep_Trfase"/>
</dbReference>
<evidence type="ECO:0000256" key="2">
    <source>
        <dbReference type="ARBA" id="ARBA00022801"/>
    </source>
</evidence>
<keyword evidence="4 5" id="KW-0963">Cytoplasm</keyword>
<dbReference type="HAMAP" id="MF_01970">
    <property type="entry name" value="Kynureninase"/>
    <property type="match status" value="1"/>
</dbReference>
<feature type="binding site" evidence="4">
    <location>
        <position position="238"/>
    </location>
    <ligand>
        <name>pyridoxal 5'-phosphate</name>
        <dbReference type="ChEBI" id="CHEBI:597326"/>
    </ligand>
</feature>
<comment type="pathway">
    <text evidence="4 5">Amino-acid degradation; L-kynurenine degradation; L-alanine and anthranilate from L-kynurenine: step 1/1.</text>
</comment>
<feature type="modified residue" description="N6-(pyridoxal phosphate)lysine" evidence="4">
    <location>
        <position position="261"/>
    </location>
</feature>
<comment type="function">
    <text evidence="4 5">Catalyzes the cleavage of L-kynurenine (L-Kyn) and L-3-hydroxykynurenine (L-3OHKyn) into anthranilic acid (AA) and 3-hydroxyanthranilic acid (3-OHAA), respectively.</text>
</comment>
<evidence type="ECO:0000313" key="6">
    <source>
        <dbReference type="EMBL" id="ODQ44970.1"/>
    </source>
</evidence>
<dbReference type="GO" id="GO:0034354">
    <property type="term" value="P:'de novo' NAD+ biosynthetic process from L-tryptophan"/>
    <property type="evidence" value="ECO:0007669"/>
    <property type="project" value="UniProtKB-UniRule"/>
</dbReference>
<feature type="binding site" evidence="4">
    <location>
        <position position="121"/>
    </location>
    <ligand>
        <name>pyridoxal 5'-phosphate</name>
        <dbReference type="ChEBI" id="CHEBI:597326"/>
    </ligand>
</feature>
<dbReference type="GO" id="GO:0043420">
    <property type="term" value="P:anthranilate metabolic process"/>
    <property type="evidence" value="ECO:0007669"/>
    <property type="project" value="UniProtKB-UniRule"/>
</dbReference>
<feature type="binding site" evidence="4">
    <location>
        <position position="260"/>
    </location>
    <ligand>
        <name>pyridoxal 5'-phosphate</name>
        <dbReference type="ChEBI" id="CHEBI:597326"/>
    </ligand>
</feature>
<dbReference type="SUPFAM" id="SSF53383">
    <property type="entry name" value="PLP-dependent transferases"/>
    <property type="match status" value="1"/>
</dbReference>
<dbReference type="AlphaFoldDB" id="A0A1E3NFQ6"/>
<dbReference type="OrthoDB" id="5978656at2759"/>
<comment type="similarity">
    <text evidence="4 5">Belongs to the kynureninase family.</text>
</comment>
<evidence type="ECO:0000256" key="3">
    <source>
        <dbReference type="ARBA" id="ARBA00022898"/>
    </source>
</evidence>
<dbReference type="FunFam" id="3.40.640.10:FF:000031">
    <property type="entry name" value="Kynureninase"/>
    <property type="match status" value="1"/>
</dbReference>
<feature type="binding site" evidence="4">
    <location>
        <begin position="150"/>
        <end position="153"/>
    </location>
    <ligand>
        <name>pyridoxal 5'-phosphate</name>
        <dbReference type="ChEBI" id="CHEBI:597326"/>
    </ligand>
</feature>
<feature type="binding site" evidence="4">
    <location>
        <position position="235"/>
    </location>
    <ligand>
        <name>pyridoxal 5'-phosphate</name>
        <dbReference type="ChEBI" id="CHEBI:597326"/>
    </ligand>
</feature>
<dbReference type="PANTHER" id="PTHR14084:SF0">
    <property type="entry name" value="KYNURENINASE"/>
    <property type="match status" value="1"/>
</dbReference>
<dbReference type="Proteomes" id="UP000094455">
    <property type="component" value="Unassembled WGS sequence"/>
</dbReference>
<comment type="cofactor">
    <cofactor evidence="4 5">
        <name>pyridoxal 5'-phosphate</name>
        <dbReference type="ChEBI" id="CHEBI:597326"/>
    </cofactor>
</comment>
<dbReference type="GO" id="GO:0019805">
    <property type="term" value="P:quinolinate biosynthetic process"/>
    <property type="evidence" value="ECO:0007669"/>
    <property type="project" value="UniProtKB-UniRule"/>
</dbReference>
<keyword evidence="3 4" id="KW-0663">Pyridoxal phosphate</keyword>
<dbReference type="InterPro" id="IPR010111">
    <property type="entry name" value="Kynureninase"/>
</dbReference>
<dbReference type="Gene3D" id="3.40.640.10">
    <property type="entry name" value="Type I PLP-dependent aspartate aminotransferase-like (Major domain)"/>
    <property type="match status" value="1"/>
</dbReference>
<dbReference type="RefSeq" id="XP_019016083.1">
    <property type="nucleotide sequence ID" value="XM_019164581.1"/>
</dbReference>
<keyword evidence="2 4" id="KW-0378">Hydrolase</keyword>
<dbReference type="Gene3D" id="3.90.1150.10">
    <property type="entry name" value="Aspartate Aminotransferase, domain 1"/>
    <property type="match status" value="1"/>
</dbReference>
<protein>
    <recommendedName>
        <fullName evidence="4 5">Kynureninase</fullName>
        <ecNumber evidence="4 5">3.7.1.3</ecNumber>
    </recommendedName>
    <alternativeName>
        <fullName evidence="4">Biosynthesis of nicotinic acid protein 5</fullName>
    </alternativeName>
    <alternativeName>
        <fullName evidence="4">L-kynurenine hydrolase</fullName>
    </alternativeName>
</protein>
<dbReference type="STRING" id="763406.A0A1E3NFQ6"/>
<dbReference type="GeneID" id="30181268"/>
<feature type="binding site" evidence="4">
    <location>
        <position position="120"/>
    </location>
    <ligand>
        <name>pyridoxal 5'-phosphate</name>
        <dbReference type="ChEBI" id="CHEBI:597326"/>
    </ligand>
</feature>
<dbReference type="EC" id="3.7.1.3" evidence="4 5"/>
<comment type="pathway">
    <text evidence="4 5">Cofactor biosynthesis; NAD(+) biosynthesis; quinolinate from L-kynurenine: step 2/3.</text>
</comment>
<accession>A0A1E3NFQ6</accession>
<proteinExistence type="inferred from homology"/>
<evidence type="ECO:0000256" key="5">
    <source>
        <dbReference type="PIRNR" id="PIRNR038800"/>
    </source>
</evidence>
<dbReference type="PIRSF" id="PIRSF038800">
    <property type="entry name" value="KYNU"/>
    <property type="match status" value="1"/>
</dbReference>
<feature type="binding site" evidence="4">
    <location>
        <position position="322"/>
    </location>
    <ligand>
        <name>pyridoxal 5'-phosphate</name>
        <dbReference type="ChEBI" id="CHEBI:597326"/>
    </ligand>
</feature>
<keyword evidence="1 4" id="KW-0662">Pyridine nucleotide biosynthesis</keyword>
<dbReference type="GO" id="GO:0030170">
    <property type="term" value="F:pyridoxal phosphate binding"/>
    <property type="evidence" value="ECO:0007669"/>
    <property type="project" value="UniProtKB-UniRule"/>
</dbReference>
<dbReference type="InterPro" id="IPR015422">
    <property type="entry name" value="PyrdxlP-dep_Trfase_small"/>
</dbReference>
<dbReference type="UniPathway" id="UPA00334">
    <property type="reaction ID" value="UER00455"/>
</dbReference>
<dbReference type="InterPro" id="IPR015421">
    <property type="entry name" value="PyrdxlP-dep_Trfase_major"/>
</dbReference>
<dbReference type="EMBL" id="KV454005">
    <property type="protein sequence ID" value="ODQ44970.1"/>
    <property type="molecule type" value="Genomic_DNA"/>
</dbReference>
<dbReference type="GO" id="GO:0019441">
    <property type="term" value="P:L-tryptophan catabolic process to kynurenine"/>
    <property type="evidence" value="ECO:0007669"/>
    <property type="project" value="TreeGrafter"/>
</dbReference>
<dbReference type="NCBIfam" id="TIGR01814">
    <property type="entry name" value="kynureninase"/>
    <property type="match status" value="1"/>
</dbReference>
<reference evidence="6 7" key="1">
    <citation type="journal article" date="2016" name="Proc. Natl. Acad. Sci. U.S.A.">
        <title>Comparative genomics of biotechnologically important yeasts.</title>
        <authorList>
            <person name="Riley R."/>
            <person name="Haridas S."/>
            <person name="Wolfe K.H."/>
            <person name="Lopes M.R."/>
            <person name="Hittinger C.T."/>
            <person name="Goeker M."/>
            <person name="Salamov A.A."/>
            <person name="Wisecaver J.H."/>
            <person name="Long T.M."/>
            <person name="Calvey C.H."/>
            <person name="Aerts A.L."/>
            <person name="Barry K.W."/>
            <person name="Choi C."/>
            <person name="Clum A."/>
            <person name="Coughlan A.Y."/>
            <person name="Deshpande S."/>
            <person name="Douglass A.P."/>
            <person name="Hanson S.J."/>
            <person name="Klenk H.-P."/>
            <person name="LaButti K.M."/>
            <person name="Lapidus A."/>
            <person name="Lindquist E.A."/>
            <person name="Lipzen A.M."/>
            <person name="Meier-Kolthoff J.P."/>
            <person name="Ohm R.A."/>
            <person name="Otillar R.P."/>
            <person name="Pangilinan J.L."/>
            <person name="Peng Y."/>
            <person name="Rokas A."/>
            <person name="Rosa C.A."/>
            <person name="Scheuner C."/>
            <person name="Sibirny A.A."/>
            <person name="Slot J.C."/>
            <person name="Stielow J.B."/>
            <person name="Sun H."/>
            <person name="Kurtzman C.P."/>
            <person name="Blackwell M."/>
            <person name="Grigoriev I.V."/>
            <person name="Jeffries T.W."/>
        </authorList>
    </citation>
    <scope>NUCLEOTIDE SEQUENCE [LARGE SCALE GENOMIC DNA]</scope>
    <source>
        <strain evidence="6 7">NRRL Y-2026</strain>
    </source>
</reference>
<evidence type="ECO:0000256" key="4">
    <source>
        <dbReference type="HAMAP-Rule" id="MF_03017"/>
    </source>
</evidence>
<dbReference type="GO" id="GO:0097053">
    <property type="term" value="P:L-kynurenine catabolic process"/>
    <property type="evidence" value="ECO:0007669"/>
    <property type="project" value="UniProtKB-UniRule"/>
</dbReference>
<feature type="binding site" evidence="4">
    <location>
        <position position="206"/>
    </location>
    <ligand>
        <name>pyridoxal 5'-phosphate</name>
        <dbReference type="ChEBI" id="CHEBI:597326"/>
    </ligand>
</feature>
<comment type="subunit">
    <text evidence="4 5">Homodimer.</text>
</comment>
<name>A0A1E3NFQ6_9ASCO</name>
<dbReference type="GO" id="GO:0030429">
    <property type="term" value="F:kynureninase activity"/>
    <property type="evidence" value="ECO:0007669"/>
    <property type="project" value="UniProtKB-UniRule"/>
</dbReference>
<dbReference type="GO" id="GO:0005737">
    <property type="term" value="C:cytoplasm"/>
    <property type="evidence" value="ECO:0007669"/>
    <property type="project" value="UniProtKB-SubCell"/>
</dbReference>
<sequence>MLEAWEELREEARVLDGTHETHADMFVFPTFETMGLCARNPELDPQTRVNYLCGNSLGLMPVQTRRYVEKELEAWGARAVESHFRNEITTDWVDVDLPLVPKLARLVGAKETEVAVMGTLTMDLNSLLVGFYRPDVASGRTKILFEKGAFPSDYYALYNLARLNGLAPEETLVQLAPREGEYTLRTEDILSSLEKDGDMIALVCFSGIQYYSGQYFDIKQITAKAHEKGCVVGWDLAHAAGNVDLKLHEWDIDFAAWCSYKYLNAGPGAIGGVFVHERHTGGDDRTGRARLAGWWGNDAANRFEMLEKFRPIETALGFRQSNPSVLDVSALNSSLDVFEACGGIGKLRAKSIQLTAFLERCLHKSRFYRSIEDSNKTQDAADVHFVIITPQDPAQRGSQLSLLFKPLEKDVMMQVFQFMNQRGSICDERKPNVIRLGPTALYNTFADCVECVQLLEEGLLSYTSDNH</sequence>
<comment type="subcellular location">
    <subcellularLocation>
        <location evidence="4 5">Cytoplasm</location>
    </subcellularLocation>
</comment>
<comment type="catalytic activity">
    <reaction evidence="4 5">
        <text>L-kynurenine + H2O = anthranilate + L-alanine + H(+)</text>
        <dbReference type="Rhea" id="RHEA:16813"/>
        <dbReference type="ChEBI" id="CHEBI:15377"/>
        <dbReference type="ChEBI" id="CHEBI:15378"/>
        <dbReference type="ChEBI" id="CHEBI:16567"/>
        <dbReference type="ChEBI" id="CHEBI:57959"/>
        <dbReference type="ChEBI" id="CHEBI:57972"/>
        <dbReference type="EC" id="3.7.1.3"/>
    </reaction>
</comment>